<gene>
    <name evidence="2" type="ORF">GLAREA_06970</name>
</gene>
<dbReference type="GeneID" id="19466023"/>
<feature type="region of interest" description="Disordered" evidence="1">
    <location>
        <begin position="1"/>
        <end position="70"/>
    </location>
</feature>
<accession>S3D661</accession>
<name>S3D661_GLAL2</name>
<keyword evidence="3" id="KW-1185">Reference proteome</keyword>
<reference evidence="2 3" key="1">
    <citation type="journal article" date="2013" name="BMC Genomics">
        <title>Genomics-driven discovery of the pneumocandin biosynthetic gene cluster in the fungus Glarea lozoyensis.</title>
        <authorList>
            <person name="Chen L."/>
            <person name="Yue Q."/>
            <person name="Zhang X."/>
            <person name="Xiang M."/>
            <person name="Wang C."/>
            <person name="Li S."/>
            <person name="Che Y."/>
            <person name="Ortiz-Lopez F.J."/>
            <person name="Bills G.F."/>
            <person name="Liu X."/>
            <person name="An Z."/>
        </authorList>
    </citation>
    <scope>NUCLEOTIDE SEQUENCE [LARGE SCALE GENOMIC DNA]</scope>
    <source>
        <strain evidence="3">ATCC 20868 / MF5171</strain>
    </source>
</reference>
<evidence type="ECO:0000313" key="3">
    <source>
        <dbReference type="Proteomes" id="UP000016922"/>
    </source>
</evidence>
<dbReference type="EMBL" id="KE145357">
    <property type="protein sequence ID" value="EPE33957.1"/>
    <property type="molecule type" value="Genomic_DNA"/>
</dbReference>
<dbReference type="KEGG" id="glz:GLAREA_06970"/>
<organism evidence="2 3">
    <name type="scientific">Glarea lozoyensis (strain ATCC 20868 / MF5171)</name>
    <dbReference type="NCBI Taxonomy" id="1116229"/>
    <lineage>
        <taxon>Eukaryota</taxon>
        <taxon>Fungi</taxon>
        <taxon>Dikarya</taxon>
        <taxon>Ascomycota</taxon>
        <taxon>Pezizomycotina</taxon>
        <taxon>Leotiomycetes</taxon>
        <taxon>Helotiales</taxon>
        <taxon>Helotiaceae</taxon>
        <taxon>Glarea</taxon>
    </lineage>
</organism>
<dbReference type="AlphaFoldDB" id="S3D661"/>
<feature type="compositionally biased region" description="Basic and acidic residues" evidence="1">
    <location>
        <begin position="36"/>
        <end position="57"/>
    </location>
</feature>
<evidence type="ECO:0000256" key="1">
    <source>
        <dbReference type="SAM" id="MobiDB-lite"/>
    </source>
</evidence>
<sequence>MSRGSNAERRDERLRVPDDDRKYITKTESGKNYIIDQRKPRYDVNEPLSRDATPEHYKKSRKDQKKSSRH</sequence>
<evidence type="ECO:0000313" key="2">
    <source>
        <dbReference type="EMBL" id="EPE33957.1"/>
    </source>
</evidence>
<dbReference type="Proteomes" id="UP000016922">
    <property type="component" value="Unassembled WGS sequence"/>
</dbReference>
<dbReference type="HOGENOM" id="CLU_2757995_0_0_1"/>
<proteinExistence type="predicted"/>
<protein>
    <submittedName>
        <fullName evidence="2">Uncharacterized protein</fullName>
    </submittedName>
</protein>
<feature type="compositionally biased region" description="Basic residues" evidence="1">
    <location>
        <begin position="58"/>
        <end position="70"/>
    </location>
</feature>
<dbReference type="RefSeq" id="XP_008079109.1">
    <property type="nucleotide sequence ID" value="XM_008080918.1"/>
</dbReference>
<feature type="compositionally biased region" description="Basic and acidic residues" evidence="1">
    <location>
        <begin position="1"/>
        <end position="29"/>
    </location>
</feature>